<feature type="domain" description="Carrier" evidence="4">
    <location>
        <begin position="18"/>
        <end position="98"/>
    </location>
</feature>
<dbReference type="InterPro" id="IPR042099">
    <property type="entry name" value="ANL_N_sf"/>
</dbReference>
<dbReference type="PROSITE" id="PS50075">
    <property type="entry name" value="CARRIER"/>
    <property type="match status" value="1"/>
</dbReference>
<dbReference type="InterPro" id="IPR040097">
    <property type="entry name" value="FAAL/FAAC"/>
</dbReference>
<name>A0A4P8IV80_9BURK</name>
<dbReference type="PANTHER" id="PTHR22754:SF32">
    <property type="entry name" value="DISCO-INTERACTING PROTEIN 2"/>
    <property type="match status" value="1"/>
</dbReference>
<dbReference type="PANTHER" id="PTHR22754">
    <property type="entry name" value="DISCO-INTERACTING PROTEIN 2 DIP2 -RELATED"/>
    <property type="match status" value="1"/>
</dbReference>
<organism evidence="5 6">
    <name type="scientific">Trinickia violacea</name>
    <dbReference type="NCBI Taxonomy" id="2571746"/>
    <lineage>
        <taxon>Bacteria</taxon>
        <taxon>Pseudomonadati</taxon>
        <taxon>Pseudomonadota</taxon>
        <taxon>Betaproteobacteria</taxon>
        <taxon>Burkholderiales</taxon>
        <taxon>Burkholderiaceae</taxon>
        <taxon>Trinickia</taxon>
    </lineage>
</organism>
<dbReference type="OrthoDB" id="6297021at2"/>
<comment type="similarity">
    <text evidence="1">Belongs to the ATP-dependent AMP-binding enzyme family.</text>
</comment>
<dbReference type="Proteomes" id="UP000298656">
    <property type="component" value="Chromosome 1"/>
</dbReference>
<dbReference type="EMBL" id="CP040077">
    <property type="protein sequence ID" value="QCP51775.1"/>
    <property type="molecule type" value="Genomic_DNA"/>
</dbReference>
<gene>
    <name evidence="5" type="ORF">FAZ95_14260</name>
</gene>
<dbReference type="KEGG" id="tvl:FAZ95_14260"/>
<dbReference type="GO" id="GO:0005886">
    <property type="term" value="C:plasma membrane"/>
    <property type="evidence" value="ECO:0007669"/>
    <property type="project" value="TreeGrafter"/>
</dbReference>
<dbReference type="PROSITE" id="PS00455">
    <property type="entry name" value="AMP_BINDING"/>
    <property type="match status" value="1"/>
</dbReference>
<dbReference type="SUPFAM" id="SSF47336">
    <property type="entry name" value="ACP-like"/>
    <property type="match status" value="1"/>
</dbReference>
<keyword evidence="3" id="KW-0812">Transmembrane</keyword>
<dbReference type="Pfam" id="PF01553">
    <property type="entry name" value="Acyltransferase"/>
    <property type="match status" value="1"/>
</dbReference>
<dbReference type="InterPro" id="IPR045851">
    <property type="entry name" value="AMP-bd_C_sf"/>
</dbReference>
<dbReference type="Gene3D" id="3.40.50.12780">
    <property type="entry name" value="N-terminal domain of ligase-like"/>
    <property type="match status" value="1"/>
</dbReference>
<dbReference type="Pfam" id="PF00501">
    <property type="entry name" value="AMP-binding"/>
    <property type="match status" value="1"/>
</dbReference>
<keyword evidence="2" id="KW-0436">Ligase</keyword>
<dbReference type="GO" id="GO:0016874">
    <property type="term" value="F:ligase activity"/>
    <property type="evidence" value="ECO:0007669"/>
    <property type="project" value="UniProtKB-KW"/>
</dbReference>
<reference evidence="5 6" key="1">
    <citation type="submission" date="2019-05" db="EMBL/GenBank/DDBJ databases">
        <title>Burkholderia sp. DHOD12, isolated from subtropical forest soil.</title>
        <authorList>
            <person name="Gao Z.-H."/>
            <person name="Qiu L.-H."/>
        </authorList>
    </citation>
    <scope>NUCLEOTIDE SEQUENCE [LARGE SCALE GENOMIC DNA]</scope>
    <source>
        <strain evidence="5 6">DHOD12</strain>
    </source>
</reference>
<dbReference type="GO" id="GO:0016746">
    <property type="term" value="F:acyltransferase activity"/>
    <property type="evidence" value="ECO:0007669"/>
    <property type="project" value="UniProtKB-KW"/>
</dbReference>
<evidence type="ECO:0000256" key="1">
    <source>
        <dbReference type="ARBA" id="ARBA00006432"/>
    </source>
</evidence>
<evidence type="ECO:0000259" key="4">
    <source>
        <dbReference type="PROSITE" id="PS50075"/>
    </source>
</evidence>
<dbReference type="Gene3D" id="1.10.1200.10">
    <property type="entry name" value="ACP-like"/>
    <property type="match status" value="1"/>
</dbReference>
<dbReference type="InterPro" id="IPR000873">
    <property type="entry name" value="AMP-dep_synth/lig_dom"/>
</dbReference>
<evidence type="ECO:0000313" key="6">
    <source>
        <dbReference type="Proteomes" id="UP000298656"/>
    </source>
</evidence>
<dbReference type="SMART" id="SM00563">
    <property type="entry name" value="PlsC"/>
    <property type="match status" value="1"/>
</dbReference>
<evidence type="ECO:0000256" key="2">
    <source>
        <dbReference type="ARBA" id="ARBA00022598"/>
    </source>
</evidence>
<accession>A0A4P8IV80</accession>
<dbReference type="CDD" id="cd07989">
    <property type="entry name" value="LPLAT_AGPAT-like"/>
    <property type="match status" value="1"/>
</dbReference>
<keyword evidence="3" id="KW-1133">Transmembrane helix</keyword>
<dbReference type="InterPro" id="IPR009081">
    <property type="entry name" value="PP-bd_ACP"/>
</dbReference>
<dbReference type="CDD" id="cd05931">
    <property type="entry name" value="FAAL"/>
    <property type="match status" value="1"/>
</dbReference>
<dbReference type="FunFam" id="3.40.50.12780:FF:000013">
    <property type="entry name" value="Long-chain-fatty-acid--AMP ligase FadD32"/>
    <property type="match status" value="1"/>
</dbReference>
<keyword evidence="6" id="KW-1185">Reference proteome</keyword>
<dbReference type="AlphaFoldDB" id="A0A4P8IV80"/>
<dbReference type="SUPFAM" id="SSF56801">
    <property type="entry name" value="Acetyl-CoA synthetase-like"/>
    <property type="match status" value="1"/>
</dbReference>
<evidence type="ECO:0000313" key="5">
    <source>
        <dbReference type="EMBL" id="QCP51775.1"/>
    </source>
</evidence>
<dbReference type="GO" id="GO:0070566">
    <property type="term" value="F:adenylyltransferase activity"/>
    <property type="evidence" value="ECO:0007669"/>
    <property type="project" value="TreeGrafter"/>
</dbReference>
<dbReference type="Gene3D" id="3.30.300.30">
    <property type="match status" value="1"/>
</dbReference>
<sequence length="946" mass="103561">MSRSTHAAPDSATRQEAEIGRALLAILWHLVEELRPGAQALPRATLDGSLERELGLDSLARAELLLRIERKFKVKLPEQVLGSAQTPQDLLAAVLAARHLPRIAISAECPPDFGTPAHALPKRAATLAEALQWHVDTHPDRLHIRLEGGEEGQEGGRQISYAILWEKARKVAAALRDLGLDPGQTAGLMLPTTADYFYCFFGILFAGGIPVPIYPPARLSQIEDHFRRHAGILSNAQVAVLITLPEAKVLARLLTAQVTELRHVVSPNALTGFAGSTEPYRASSEDIALLQYTSGSTGNPKGVVLSHANLLANISAMGQAMHVSSSDVFVSWLPLYHDMGLIGAWLGSLYYACPLVAMSPLAFLARPERWLWAIHRHRGTLSASPNFAYDLCMRKIADEDIQGLDLSTWRCAFNGAEPVSPDTMRAFVERFGPYGFRPEAVLPVYGLAENSVGLAFPPPGRGLRVDRLKRDRFMWTRRSVPTSDDDPSALEAVCCGRALPGHEIRVVDAAGHELGEREEGRLEFKGPSATRGYWRRPDQTARLVHDGWLDSGDLAYTAGGEVYITGRSKDIIIRGGRHVFPYELEEAVGKIQGVRKGCVAVFGGHDRVAGTERLIVLAETREAEATARDRLRSLIADTALELLGAPADEIVLGPVHSVLKTSSGKIRRAATRERYELGLRGIAPRAIWWQFVRLAAMDAWPGLRRALNAAGEAAYAAYAWMLLVLLAPLAWTAAVVLARPAWGWRSSGWFARMFLRLARVSIAVQGRENLPGDEPYVVVANHASYLDGLVLVAALPQPLNFIAKRELGGQFFAGTFLRRIGARFVERFDPQHGAEDAGRLIELAKTQQSLAFFPEGTFTRAAGLRPFRLGAFVAAAQADLKVVPVALAGTRTVLRGDDWFPRHGAIRVTIGKPIRPPGYGWHAAIRLRDAARQEILRDCGEPDWAT</sequence>
<protein>
    <submittedName>
        <fullName evidence="5">Acyl-phosphate glycerol 3-phosphate acyltransferase</fullName>
    </submittedName>
</protein>
<keyword evidence="5" id="KW-0808">Transferase</keyword>
<keyword evidence="3" id="KW-0472">Membrane</keyword>
<feature type="transmembrane region" description="Helical" evidence="3">
    <location>
        <begin position="715"/>
        <end position="738"/>
    </location>
</feature>
<dbReference type="SUPFAM" id="SSF69593">
    <property type="entry name" value="Glycerol-3-phosphate (1)-acyltransferase"/>
    <property type="match status" value="1"/>
</dbReference>
<evidence type="ECO:0000256" key="3">
    <source>
        <dbReference type="SAM" id="Phobius"/>
    </source>
</evidence>
<dbReference type="GO" id="GO:0071766">
    <property type="term" value="P:Actinobacterium-type cell wall biogenesis"/>
    <property type="evidence" value="ECO:0007669"/>
    <property type="project" value="UniProtKB-ARBA"/>
</dbReference>
<proteinExistence type="inferred from homology"/>
<keyword evidence="5" id="KW-0012">Acyltransferase</keyword>
<dbReference type="InterPro" id="IPR002123">
    <property type="entry name" value="Plipid/glycerol_acylTrfase"/>
</dbReference>
<dbReference type="InterPro" id="IPR036736">
    <property type="entry name" value="ACP-like_sf"/>
</dbReference>
<dbReference type="GO" id="GO:0006633">
    <property type="term" value="P:fatty acid biosynthetic process"/>
    <property type="evidence" value="ECO:0007669"/>
    <property type="project" value="TreeGrafter"/>
</dbReference>
<dbReference type="Pfam" id="PF00550">
    <property type="entry name" value="PP-binding"/>
    <property type="match status" value="1"/>
</dbReference>
<dbReference type="InterPro" id="IPR020845">
    <property type="entry name" value="AMP-binding_CS"/>
</dbReference>